<reference evidence="2 3" key="1">
    <citation type="submission" date="2019-05" db="EMBL/GenBank/DDBJ databases">
        <title>Mikania micrantha, genome provides insights into the molecular mechanism of rapid growth.</title>
        <authorList>
            <person name="Liu B."/>
        </authorList>
    </citation>
    <scope>NUCLEOTIDE SEQUENCE [LARGE SCALE GENOMIC DNA]</scope>
    <source>
        <strain evidence="2">NLD-2019</strain>
        <tissue evidence="2">Leaf</tissue>
    </source>
</reference>
<comment type="caution">
    <text evidence="2">The sequence shown here is derived from an EMBL/GenBank/DDBJ whole genome shotgun (WGS) entry which is preliminary data.</text>
</comment>
<dbReference type="EMBL" id="SZYD01000637">
    <property type="protein sequence ID" value="KAD1612193.1"/>
    <property type="molecule type" value="Genomic_DNA"/>
</dbReference>
<feature type="region of interest" description="Disordered" evidence="1">
    <location>
        <begin position="23"/>
        <end position="70"/>
    </location>
</feature>
<organism evidence="2 3">
    <name type="scientific">Mikania micrantha</name>
    <name type="common">bitter vine</name>
    <dbReference type="NCBI Taxonomy" id="192012"/>
    <lineage>
        <taxon>Eukaryota</taxon>
        <taxon>Viridiplantae</taxon>
        <taxon>Streptophyta</taxon>
        <taxon>Embryophyta</taxon>
        <taxon>Tracheophyta</taxon>
        <taxon>Spermatophyta</taxon>
        <taxon>Magnoliopsida</taxon>
        <taxon>eudicotyledons</taxon>
        <taxon>Gunneridae</taxon>
        <taxon>Pentapetalae</taxon>
        <taxon>asterids</taxon>
        <taxon>campanulids</taxon>
        <taxon>Asterales</taxon>
        <taxon>Asteraceae</taxon>
        <taxon>Asteroideae</taxon>
        <taxon>Heliantheae alliance</taxon>
        <taxon>Eupatorieae</taxon>
        <taxon>Mikania</taxon>
    </lineage>
</organism>
<gene>
    <name evidence="2" type="ORF">E3N88_42552</name>
</gene>
<dbReference type="Proteomes" id="UP000326396">
    <property type="component" value="Unassembled WGS sequence"/>
</dbReference>
<proteinExistence type="predicted"/>
<evidence type="ECO:0000256" key="1">
    <source>
        <dbReference type="SAM" id="MobiDB-lite"/>
    </source>
</evidence>
<feature type="compositionally biased region" description="Low complexity" evidence="1">
    <location>
        <begin position="47"/>
        <end position="57"/>
    </location>
</feature>
<sequence length="70" mass="7732">MNKKLMLDLNDLNKELMLDLNKGVAQGRSSGGPDLVRRRSEQRRSQTEGAATAAAAALKGRHGTNDRERR</sequence>
<feature type="compositionally biased region" description="Basic and acidic residues" evidence="1">
    <location>
        <begin position="35"/>
        <end position="46"/>
    </location>
</feature>
<name>A0A5N6LJN9_9ASTR</name>
<protein>
    <submittedName>
        <fullName evidence="2">Uncharacterized protein</fullName>
    </submittedName>
</protein>
<evidence type="ECO:0000313" key="2">
    <source>
        <dbReference type="EMBL" id="KAD1612193.1"/>
    </source>
</evidence>
<dbReference type="AlphaFoldDB" id="A0A5N6LJN9"/>
<keyword evidence="3" id="KW-1185">Reference proteome</keyword>
<accession>A0A5N6LJN9</accession>
<evidence type="ECO:0000313" key="3">
    <source>
        <dbReference type="Proteomes" id="UP000326396"/>
    </source>
</evidence>